<organism evidence="2 3">
    <name type="scientific">Halorientalis persicus</name>
    <dbReference type="NCBI Taxonomy" id="1367881"/>
    <lineage>
        <taxon>Archaea</taxon>
        <taxon>Methanobacteriati</taxon>
        <taxon>Methanobacteriota</taxon>
        <taxon>Stenosarchaea group</taxon>
        <taxon>Halobacteria</taxon>
        <taxon>Halobacteriales</taxon>
        <taxon>Haloarculaceae</taxon>
        <taxon>Halorientalis</taxon>
    </lineage>
</organism>
<feature type="compositionally biased region" description="Polar residues" evidence="1">
    <location>
        <begin position="8"/>
        <end position="23"/>
    </location>
</feature>
<gene>
    <name evidence="2" type="ORF">SAMN05216388_11152</name>
</gene>
<sequence>WGPAKQAPTATGDDQSPGNSEQAQHTDHSEDSMSSQNTSTPNDDQPTDTAGEDSGTESNTHTEQDPSGTMEQSAGSNTTGSASDESEPIVVGKRQRLPGGLEDSLVKSIEETDREFDEAEIRGKYTEEATKSGAISGDQGQFMATLALAYNRGLEDYDLTQSMTTLVNRVGNPDIDGLKQHGFIKDVDGPFKRNYYEFTEKGWNTTKQISAHIEAIDLNKPVGENEGDLGESGAHRIGVEITAQYLKQRDDVEQVVRYPTLNTGEECDVAGCQSDGTVEIVGEVWLDSNDRTSAANDYRDLASADSLSLWVVEGLEEAVDVVNALVDRIEDGSFQVDTKVKYQDKGPSDGQLVKSTQDIIDHIYDSHGKATPGMTSLKTLRSVRRKL</sequence>
<proteinExistence type="predicted"/>
<protein>
    <submittedName>
        <fullName evidence="2">Uncharacterized protein</fullName>
    </submittedName>
</protein>
<reference evidence="3" key="1">
    <citation type="submission" date="2016-10" db="EMBL/GenBank/DDBJ databases">
        <authorList>
            <person name="Varghese N."/>
            <person name="Submissions S."/>
        </authorList>
    </citation>
    <scope>NUCLEOTIDE SEQUENCE [LARGE SCALE GENOMIC DNA]</scope>
    <source>
        <strain evidence="3">IBRC-M 10043</strain>
    </source>
</reference>
<accession>A0A1H8X4C7</accession>
<dbReference type="EMBL" id="FOCX01000115">
    <property type="protein sequence ID" value="SEP34780.1"/>
    <property type="molecule type" value="Genomic_DNA"/>
</dbReference>
<evidence type="ECO:0000256" key="1">
    <source>
        <dbReference type="SAM" id="MobiDB-lite"/>
    </source>
</evidence>
<feature type="compositionally biased region" description="Polar residues" evidence="1">
    <location>
        <begin position="56"/>
        <end position="83"/>
    </location>
</feature>
<dbReference type="AlphaFoldDB" id="A0A1H8X4C7"/>
<evidence type="ECO:0000313" key="3">
    <source>
        <dbReference type="Proteomes" id="UP000198775"/>
    </source>
</evidence>
<feature type="compositionally biased region" description="Polar residues" evidence="1">
    <location>
        <begin position="32"/>
        <end position="48"/>
    </location>
</feature>
<dbReference type="Proteomes" id="UP000198775">
    <property type="component" value="Unassembled WGS sequence"/>
</dbReference>
<feature type="non-terminal residue" evidence="2">
    <location>
        <position position="1"/>
    </location>
</feature>
<feature type="region of interest" description="Disordered" evidence="1">
    <location>
        <begin position="1"/>
        <end position="97"/>
    </location>
</feature>
<dbReference type="RefSeq" id="WP_211611502.1">
    <property type="nucleotide sequence ID" value="NZ_FOCX01000115.1"/>
</dbReference>
<keyword evidence="3" id="KW-1185">Reference proteome</keyword>
<name>A0A1H8X4C7_9EURY</name>
<evidence type="ECO:0000313" key="2">
    <source>
        <dbReference type="EMBL" id="SEP34780.1"/>
    </source>
</evidence>